<dbReference type="PROSITE" id="PS51123">
    <property type="entry name" value="OMPA_2"/>
    <property type="match status" value="1"/>
</dbReference>
<dbReference type="InterPro" id="IPR006665">
    <property type="entry name" value="OmpA-like"/>
</dbReference>
<keyword evidence="6 7" id="KW-0472">Membrane</keyword>
<dbReference type="InterPro" id="IPR050330">
    <property type="entry name" value="Bact_OuterMem_StrucFunc"/>
</dbReference>
<comment type="subcellular location">
    <subcellularLocation>
        <location evidence="1">Cell membrane</location>
        <topology evidence="1">Single-pass membrane protein</topology>
    </subcellularLocation>
</comment>
<keyword evidence="4 9" id="KW-0812">Transmembrane</keyword>
<feature type="compositionally biased region" description="Basic and acidic residues" evidence="8">
    <location>
        <begin position="230"/>
        <end position="246"/>
    </location>
</feature>
<feature type="compositionally biased region" description="Basic and acidic residues" evidence="8">
    <location>
        <begin position="92"/>
        <end position="101"/>
    </location>
</feature>
<feature type="domain" description="OmpA-like" evidence="10">
    <location>
        <begin position="403"/>
        <end position="524"/>
    </location>
</feature>
<evidence type="ECO:0000256" key="5">
    <source>
        <dbReference type="ARBA" id="ARBA00022989"/>
    </source>
</evidence>
<evidence type="ECO:0000256" key="9">
    <source>
        <dbReference type="SAM" id="Phobius"/>
    </source>
</evidence>
<evidence type="ECO:0000313" key="11">
    <source>
        <dbReference type="EMBL" id="ADI17907.1"/>
    </source>
</evidence>
<evidence type="ECO:0000256" key="8">
    <source>
        <dbReference type="SAM" id="MobiDB-lite"/>
    </source>
</evidence>
<name>E0XU16_9BACT</name>
<reference evidence="11" key="1">
    <citation type="journal article" date="2011" name="Environ. Microbiol.">
        <title>Time-series analyses of Monterey Bay coastal microbial picoplankton using a 'genome proxy' microarray.</title>
        <authorList>
            <person name="Rich V.I."/>
            <person name="Pham V.D."/>
            <person name="Eppley J."/>
            <person name="Shi Y."/>
            <person name="DeLong E.F."/>
        </authorList>
    </citation>
    <scope>NUCLEOTIDE SEQUENCE</scope>
</reference>
<evidence type="ECO:0000259" key="10">
    <source>
        <dbReference type="PROSITE" id="PS51123"/>
    </source>
</evidence>
<evidence type="ECO:0000256" key="6">
    <source>
        <dbReference type="ARBA" id="ARBA00023136"/>
    </source>
</evidence>
<feature type="compositionally biased region" description="Basic and acidic residues" evidence="8">
    <location>
        <begin position="47"/>
        <end position="60"/>
    </location>
</feature>
<dbReference type="PANTHER" id="PTHR30329">
    <property type="entry name" value="STATOR ELEMENT OF FLAGELLAR MOTOR COMPLEX"/>
    <property type="match status" value="1"/>
</dbReference>
<feature type="transmembrane region" description="Helical" evidence="9">
    <location>
        <begin position="316"/>
        <end position="338"/>
    </location>
</feature>
<feature type="region of interest" description="Disordered" evidence="8">
    <location>
        <begin position="227"/>
        <end position="246"/>
    </location>
</feature>
<evidence type="ECO:0000256" key="1">
    <source>
        <dbReference type="ARBA" id="ARBA00004162"/>
    </source>
</evidence>
<keyword evidence="11" id="KW-0282">Flagellum</keyword>
<keyword evidence="3" id="KW-1003">Cell membrane</keyword>
<dbReference type="PANTHER" id="PTHR30329:SF21">
    <property type="entry name" value="LIPOPROTEIN YIAD-RELATED"/>
    <property type="match status" value="1"/>
</dbReference>
<feature type="compositionally biased region" description="Basic and acidic residues" evidence="8">
    <location>
        <begin position="174"/>
        <end position="184"/>
    </location>
</feature>
<protein>
    <submittedName>
        <fullName evidence="11">Flagellar motor protein</fullName>
    </submittedName>
</protein>
<feature type="region of interest" description="Disordered" evidence="8">
    <location>
        <begin position="1"/>
        <end position="30"/>
    </location>
</feature>
<dbReference type="SUPFAM" id="SSF103088">
    <property type="entry name" value="OmpA-like"/>
    <property type="match status" value="1"/>
</dbReference>
<dbReference type="InterPro" id="IPR025713">
    <property type="entry name" value="MotB-like_N_dom"/>
</dbReference>
<feature type="region of interest" description="Disordered" evidence="8">
    <location>
        <begin position="47"/>
        <end position="101"/>
    </location>
</feature>
<evidence type="ECO:0000256" key="4">
    <source>
        <dbReference type="ARBA" id="ARBA00022692"/>
    </source>
</evidence>
<evidence type="ECO:0000256" key="3">
    <source>
        <dbReference type="ARBA" id="ARBA00022475"/>
    </source>
</evidence>
<sequence>MRDSAEMLKEQLRNQGKEMQRREAEQAKNEAKIKHILKISQEKIEDLQHEVKSKEHEIEQARNFSKGQMDAAEKENNAASSEGESDATDSENENKKIKELQKKLEEAAKEKEKLVQEIKKGAKATSDVKTKEVKDPKLVKALKKLKLANEDLKKKIKPLSTKIKTHEKEKVKLAEEIKRLRENPEPSGSDSTGEVKKKVLDQELKHQESIESYQKLIDEKEEMIQSLQKIMDDSRQAGDSDKEPSEIIKDLKDSLEDLEKEKADLDKELSEHKKDFKKKLEKQIKELEEEWQEKLDKAKKPEKKKDDHVCEEGAPLWMATFSDMVTLVMVFFILMYAIASKNVQTFKSAIIGAEAKSIGVLEALNAVEVQERLENLEMTKSDDIMSEISGMAEEADLDVDTSKSKVIVRVPGASLFKPAQATLQLSARPVLDAVINTVNKYPDYKIHVQGHTDDDPISTAMFPTNWELSAARATAVLRYFIDKGADPERMTATGYADIFPLVSNETPYGRAKNRRVEFVLEKEK</sequence>
<dbReference type="AlphaFoldDB" id="E0XU16"/>
<keyword evidence="11" id="KW-0969">Cilium</keyword>
<dbReference type="Pfam" id="PF13677">
    <property type="entry name" value="MotB_plug"/>
    <property type="match status" value="1"/>
</dbReference>
<dbReference type="GO" id="GO:0005886">
    <property type="term" value="C:plasma membrane"/>
    <property type="evidence" value="ECO:0007669"/>
    <property type="project" value="UniProtKB-SubCell"/>
</dbReference>
<feature type="region of interest" description="Disordered" evidence="8">
    <location>
        <begin position="174"/>
        <end position="200"/>
    </location>
</feature>
<comment type="similarity">
    <text evidence="2">Belongs to the MotB family.</text>
</comment>
<evidence type="ECO:0000256" key="7">
    <source>
        <dbReference type="PROSITE-ProRule" id="PRU00473"/>
    </source>
</evidence>
<proteinExistence type="inferred from homology"/>
<dbReference type="EMBL" id="GU474877">
    <property type="protein sequence ID" value="ADI17907.1"/>
    <property type="molecule type" value="Genomic_DNA"/>
</dbReference>
<keyword evidence="5 9" id="KW-1133">Transmembrane helix</keyword>
<dbReference type="CDD" id="cd07185">
    <property type="entry name" value="OmpA_C-like"/>
    <property type="match status" value="1"/>
</dbReference>
<organism evidence="11">
    <name type="scientific">uncultured Desulfobacterales bacterium HF0200_07G10</name>
    <dbReference type="NCBI Taxonomy" id="710741"/>
    <lineage>
        <taxon>Bacteria</taxon>
        <taxon>Pseudomonadati</taxon>
        <taxon>Thermodesulfobacteriota</taxon>
        <taxon>Desulfobacteria</taxon>
        <taxon>Desulfobacterales</taxon>
        <taxon>environmental samples</taxon>
    </lineage>
</organism>
<dbReference type="Gene3D" id="3.30.1330.60">
    <property type="entry name" value="OmpA-like domain"/>
    <property type="match status" value="1"/>
</dbReference>
<dbReference type="Pfam" id="PF00691">
    <property type="entry name" value="OmpA"/>
    <property type="match status" value="1"/>
</dbReference>
<keyword evidence="11" id="KW-0966">Cell projection</keyword>
<dbReference type="InterPro" id="IPR036737">
    <property type="entry name" value="OmpA-like_sf"/>
</dbReference>
<accession>E0XU16</accession>
<evidence type="ECO:0000256" key="2">
    <source>
        <dbReference type="ARBA" id="ARBA00008914"/>
    </source>
</evidence>